<evidence type="ECO:0000256" key="2">
    <source>
        <dbReference type="ARBA" id="ARBA00023125"/>
    </source>
</evidence>
<dbReference type="PRINTS" id="PR00035">
    <property type="entry name" value="HTHGNTR"/>
</dbReference>
<dbReference type="InterPro" id="IPR011663">
    <property type="entry name" value="UTRA"/>
</dbReference>
<dbReference type="Proteomes" id="UP000431269">
    <property type="component" value="Chromosome"/>
</dbReference>
<dbReference type="SUPFAM" id="SSF46785">
    <property type="entry name" value="Winged helix' DNA-binding domain"/>
    <property type="match status" value="1"/>
</dbReference>
<dbReference type="GO" id="GO:0045892">
    <property type="term" value="P:negative regulation of DNA-templated transcription"/>
    <property type="evidence" value="ECO:0007669"/>
    <property type="project" value="TreeGrafter"/>
</dbReference>
<feature type="domain" description="HTH gntR-type" evidence="4">
    <location>
        <begin position="8"/>
        <end position="76"/>
    </location>
</feature>
<evidence type="ECO:0000256" key="3">
    <source>
        <dbReference type="ARBA" id="ARBA00023163"/>
    </source>
</evidence>
<dbReference type="SMART" id="SM00345">
    <property type="entry name" value="HTH_GNTR"/>
    <property type="match status" value="1"/>
</dbReference>
<dbReference type="SMART" id="SM00866">
    <property type="entry name" value="UTRA"/>
    <property type="match status" value="1"/>
</dbReference>
<accession>A0A6I6MS20</accession>
<dbReference type="InterPro" id="IPR036390">
    <property type="entry name" value="WH_DNA-bd_sf"/>
</dbReference>
<dbReference type="InterPro" id="IPR036388">
    <property type="entry name" value="WH-like_DNA-bd_sf"/>
</dbReference>
<evidence type="ECO:0000256" key="1">
    <source>
        <dbReference type="ARBA" id="ARBA00023015"/>
    </source>
</evidence>
<dbReference type="AlphaFoldDB" id="A0A6I6MS20"/>
<dbReference type="Gene3D" id="3.40.1410.10">
    <property type="entry name" value="Chorismate lyase-like"/>
    <property type="match status" value="1"/>
</dbReference>
<dbReference type="EMBL" id="CP047045">
    <property type="protein sequence ID" value="QGZ96216.1"/>
    <property type="molecule type" value="Genomic_DNA"/>
</dbReference>
<keyword evidence="1" id="KW-0805">Transcription regulation</keyword>
<dbReference type="PANTHER" id="PTHR44846:SF1">
    <property type="entry name" value="MANNOSYL-D-GLYCERATE TRANSPORT_METABOLISM SYSTEM REPRESSOR MNGR-RELATED"/>
    <property type="match status" value="1"/>
</dbReference>
<dbReference type="GO" id="GO:0003677">
    <property type="term" value="F:DNA binding"/>
    <property type="evidence" value="ECO:0007669"/>
    <property type="project" value="UniProtKB-KW"/>
</dbReference>
<dbReference type="Gene3D" id="1.10.10.10">
    <property type="entry name" value="Winged helix-like DNA-binding domain superfamily/Winged helix DNA-binding domain"/>
    <property type="match status" value="1"/>
</dbReference>
<organism evidence="5 6">
    <name type="scientific">Terricaulis silvestris</name>
    <dbReference type="NCBI Taxonomy" id="2686094"/>
    <lineage>
        <taxon>Bacteria</taxon>
        <taxon>Pseudomonadati</taxon>
        <taxon>Pseudomonadota</taxon>
        <taxon>Alphaproteobacteria</taxon>
        <taxon>Caulobacterales</taxon>
        <taxon>Caulobacteraceae</taxon>
        <taxon>Terricaulis</taxon>
    </lineage>
</organism>
<evidence type="ECO:0000313" key="5">
    <source>
        <dbReference type="EMBL" id="QGZ96216.1"/>
    </source>
</evidence>
<gene>
    <name evidence="5" type="primary">yvoA</name>
    <name evidence="5" type="ORF">DSM104635_03074</name>
</gene>
<dbReference type="SUPFAM" id="SSF64288">
    <property type="entry name" value="Chorismate lyase-like"/>
    <property type="match status" value="1"/>
</dbReference>
<dbReference type="FunFam" id="1.10.10.10:FF:000079">
    <property type="entry name" value="GntR family transcriptional regulator"/>
    <property type="match status" value="1"/>
</dbReference>
<dbReference type="InterPro" id="IPR000524">
    <property type="entry name" value="Tscrpt_reg_HTH_GntR"/>
</dbReference>
<dbReference type="InterPro" id="IPR028978">
    <property type="entry name" value="Chorismate_lyase_/UTRA_dom_sf"/>
</dbReference>
<proteinExistence type="predicted"/>
<keyword evidence="3" id="KW-0804">Transcription</keyword>
<reference evidence="6" key="1">
    <citation type="submission" date="2019-12" db="EMBL/GenBank/DDBJ databases">
        <title>Complete genome of Terracaulis silvestris 0127_4.</title>
        <authorList>
            <person name="Vieira S."/>
            <person name="Riedel T."/>
            <person name="Sproer C."/>
            <person name="Pascual J."/>
            <person name="Boedeker C."/>
            <person name="Overmann J."/>
        </authorList>
    </citation>
    <scope>NUCLEOTIDE SEQUENCE [LARGE SCALE GENOMIC DNA]</scope>
    <source>
        <strain evidence="6">0127_4</strain>
    </source>
</reference>
<dbReference type="CDD" id="cd07377">
    <property type="entry name" value="WHTH_GntR"/>
    <property type="match status" value="1"/>
</dbReference>
<dbReference type="PROSITE" id="PS50949">
    <property type="entry name" value="HTH_GNTR"/>
    <property type="match status" value="1"/>
</dbReference>
<dbReference type="InterPro" id="IPR050679">
    <property type="entry name" value="Bact_HTH_transcr_reg"/>
</dbReference>
<dbReference type="Pfam" id="PF00392">
    <property type="entry name" value="GntR"/>
    <property type="match status" value="1"/>
</dbReference>
<keyword evidence="6" id="KW-1185">Reference proteome</keyword>
<dbReference type="GO" id="GO:0003700">
    <property type="term" value="F:DNA-binding transcription factor activity"/>
    <property type="evidence" value="ECO:0007669"/>
    <property type="project" value="InterPro"/>
</dbReference>
<keyword evidence="2" id="KW-0238">DNA-binding</keyword>
<sequence>MTLSPGPVPLYHQLEQDLRERINAREFKAGEALPTEERICGEYGVSRITVRRALETLIAEGLITKRRGVGTFVTPPPESGVRSVRLSGSLDEFLASAGALATKVLSMQEIQAPDEAVRGLRLAPGEACTRLDLLSFLEDAPLGYHNLYLPLAIGRKIKPVDVGQKLPVIRMVEGKAGARVVRAEQFLEADIAGPIASKYLNLQENTPVLKVTRIYYDMTGAPVEMIVARNHPERYRYSIDFVAKPRIV</sequence>
<evidence type="ECO:0000259" key="4">
    <source>
        <dbReference type="PROSITE" id="PS50949"/>
    </source>
</evidence>
<dbReference type="Pfam" id="PF07702">
    <property type="entry name" value="UTRA"/>
    <property type="match status" value="1"/>
</dbReference>
<dbReference type="PANTHER" id="PTHR44846">
    <property type="entry name" value="MANNOSYL-D-GLYCERATE TRANSPORT/METABOLISM SYSTEM REPRESSOR MNGR-RELATED"/>
    <property type="match status" value="1"/>
</dbReference>
<name>A0A6I6MS20_9CAUL</name>
<evidence type="ECO:0000313" key="6">
    <source>
        <dbReference type="Proteomes" id="UP000431269"/>
    </source>
</evidence>
<dbReference type="KEGG" id="tsv:DSM104635_03074"/>
<protein>
    <submittedName>
        <fullName evidence="5">HTH-type transcriptional repressor YvoA</fullName>
    </submittedName>
</protein>